<dbReference type="CTD" id="25348384"/>
<dbReference type="Pfam" id="PF05380">
    <property type="entry name" value="Peptidase_A17"/>
    <property type="match status" value="1"/>
</dbReference>
<gene>
    <name evidence="1" type="ORF">NECAME_08354</name>
</gene>
<dbReference type="OrthoDB" id="5863270at2759"/>
<proteinExistence type="predicted"/>
<evidence type="ECO:0000313" key="2">
    <source>
        <dbReference type="Proteomes" id="UP000053676"/>
    </source>
</evidence>
<dbReference type="AlphaFoldDB" id="W2TKF2"/>
<dbReference type="GeneID" id="25348384"/>
<evidence type="ECO:0000313" key="1">
    <source>
        <dbReference type="EMBL" id="ETN81651.1"/>
    </source>
</evidence>
<accession>W2TKF2</accession>
<reference evidence="2" key="1">
    <citation type="journal article" date="2014" name="Nat. Genet.">
        <title>Genome of the human hookworm Necator americanus.</title>
        <authorList>
            <person name="Tang Y.T."/>
            <person name="Gao X."/>
            <person name="Rosa B.A."/>
            <person name="Abubucker S."/>
            <person name="Hallsworth-Pepin K."/>
            <person name="Martin J."/>
            <person name="Tyagi R."/>
            <person name="Heizer E."/>
            <person name="Zhang X."/>
            <person name="Bhonagiri-Palsikar V."/>
            <person name="Minx P."/>
            <person name="Warren W.C."/>
            <person name="Wang Q."/>
            <person name="Zhan B."/>
            <person name="Hotez P.J."/>
            <person name="Sternberg P.W."/>
            <person name="Dougall A."/>
            <person name="Gaze S.T."/>
            <person name="Mulvenna J."/>
            <person name="Sotillo J."/>
            <person name="Ranganathan S."/>
            <person name="Rabelo E.M."/>
            <person name="Wilson R.K."/>
            <person name="Felgner P.L."/>
            <person name="Bethony J."/>
            <person name="Hawdon J.M."/>
            <person name="Gasser R.B."/>
            <person name="Loukas A."/>
            <person name="Mitreva M."/>
        </authorList>
    </citation>
    <scope>NUCLEOTIDE SEQUENCE [LARGE SCALE GENOMIC DNA]</scope>
</reference>
<dbReference type="InterPro" id="IPR008042">
    <property type="entry name" value="Retrotrans_Pao"/>
</dbReference>
<name>W2TKF2_NECAM</name>
<dbReference type="KEGG" id="nai:NECAME_08354"/>
<dbReference type="Proteomes" id="UP000053676">
    <property type="component" value="Unassembled WGS sequence"/>
</dbReference>
<dbReference type="PANTHER" id="PTHR47331">
    <property type="entry name" value="PHD-TYPE DOMAIN-CONTAINING PROTEIN"/>
    <property type="match status" value="1"/>
</dbReference>
<dbReference type="OMA" id="RCKIARI"/>
<keyword evidence="2" id="KW-1185">Reference proteome</keyword>
<protein>
    <submittedName>
        <fullName evidence="1">Pao retrotransposon peptidase</fullName>
    </submittedName>
</protein>
<organism evidence="1 2">
    <name type="scientific">Necator americanus</name>
    <name type="common">Human hookworm</name>
    <dbReference type="NCBI Taxonomy" id="51031"/>
    <lineage>
        <taxon>Eukaryota</taxon>
        <taxon>Metazoa</taxon>
        <taxon>Ecdysozoa</taxon>
        <taxon>Nematoda</taxon>
        <taxon>Chromadorea</taxon>
        <taxon>Rhabditida</taxon>
        <taxon>Rhabditina</taxon>
        <taxon>Rhabditomorpha</taxon>
        <taxon>Strongyloidea</taxon>
        <taxon>Ancylostomatidae</taxon>
        <taxon>Bunostominae</taxon>
        <taxon>Necator</taxon>
    </lineage>
</organism>
<sequence length="218" mass="25220">MNLRAYASNSPELNEFFEKEEGGKIPQMQKLLRILWDTSTDEFLLSLPQKPPDHPKWTKRKILKEIASIYDPLGFFSPSTLLGKLFLQSLWKSNLGWDDILPAEKEAEWQQLIDQWTIPALKIDRMIVEMGNESTSKFDLHVFIDASATAYCAVAYLVQHRRNSPHKVSLIMSKSQLAPLHQSITIPRLELSVHYRCKIARIPNETTRRRDSSEILMD</sequence>
<dbReference type="EMBL" id="KI658666">
    <property type="protein sequence ID" value="ETN81651.1"/>
    <property type="molecule type" value="Genomic_DNA"/>
</dbReference>